<proteinExistence type="predicted"/>
<evidence type="ECO:0000313" key="1">
    <source>
        <dbReference type="EMBL" id="KAF0972536.1"/>
    </source>
</evidence>
<dbReference type="Proteomes" id="UP000444721">
    <property type="component" value="Unassembled WGS sequence"/>
</dbReference>
<dbReference type="Pfam" id="PF23195">
    <property type="entry name" value="UBQLN1"/>
    <property type="match status" value="1"/>
</dbReference>
<dbReference type="EMBL" id="VFQX01000068">
    <property type="protein sequence ID" value="KAF0972536.1"/>
    <property type="molecule type" value="Genomic_DNA"/>
</dbReference>
<protein>
    <recommendedName>
        <fullName evidence="3">STI1 domain-containing protein</fullName>
    </recommendedName>
</protein>
<sequence length="142" mass="16160">MGGMGFPNMGGMNPQQVQQMMNNPFMQRMMTEMLSDPQMLDQLINSNPMLQQMTQSNPMLRTMLSNPQFIQHVMQLQGMMNQSQGGTNTSSTTGGNVFLKCQIHSYLAIHGWVDKCQQQLPIHNLHESDLPHSFLNSKKWAF</sequence>
<comment type="caution">
    <text evidence="1">The sequence shown here is derived from an EMBL/GenBank/DDBJ whole genome shotgun (WGS) entry which is preliminary data.</text>
</comment>
<dbReference type="VEuPathDB" id="AmoebaDB:NF0056730"/>
<evidence type="ECO:0008006" key="3">
    <source>
        <dbReference type="Google" id="ProtNLM"/>
    </source>
</evidence>
<dbReference type="RefSeq" id="XP_044557250.1">
    <property type="nucleotide sequence ID" value="XM_044713397.1"/>
</dbReference>
<dbReference type="VEuPathDB" id="AmoebaDB:NfTy_062420"/>
<dbReference type="AlphaFoldDB" id="A0A6A5BCW4"/>
<accession>A0A6A5BCW4</accession>
<name>A0A6A5BCW4_NAEFO</name>
<keyword evidence="2" id="KW-1185">Reference proteome</keyword>
<evidence type="ECO:0000313" key="2">
    <source>
        <dbReference type="Proteomes" id="UP000444721"/>
    </source>
</evidence>
<gene>
    <name evidence="1" type="ORF">FDP41_009439</name>
</gene>
<reference evidence="1 2" key="1">
    <citation type="journal article" date="2019" name="Sci. Rep.">
        <title>Nanopore sequencing improves the draft genome of the human pathogenic amoeba Naegleria fowleri.</title>
        <authorList>
            <person name="Liechti N."/>
            <person name="Schurch N."/>
            <person name="Bruggmann R."/>
            <person name="Wittwer M."/>
        </authorList>
    </citation>
    <scope>NUCLEOTIDE SEQUENCE [LARGE SCALE GENOMIC DNA]</scope>
    <source>
        <strain evidence="1 2">ATCC 30894</strain>
    </source>
</reference>
<dbReference type="GeneID" id="68116655"/>
<dbReference type="OrthoDB" id="267397at2759"/>
<dbReference type="VEuPathDB" id="AmoebaDB:FDP41_009439"/>
<organism evidence="1 2">
    <name type="scientific">Naegleria fowleri</name>
    <name type="common">Brain eating amoeba</name>
    <dbReference type="NCBI Taxonomy" id="5763"/>
    <lineage>
        <taxon>Eukaryota</taxon>
        <taxon>Discoba</taxon>
        <taxon>Heterolobosea</taxon>
        <taxon>Tetramitia</taxon>
        <taxon>Eutetramitia</taxon>
        <taxon>Vahlkampfiidae</taxon>
        <taxon>Naegleria</taxon>
    </lineage>
</organism>